<gene>
    <name evidence="1" type="ORF">E4T65_11905</name>
</gene>
<dbReference type="PRINTS" id="PR01296">
    <property type="entry name" value="CLOACNIMMNTY"/>
</dbReference>
<evidence type="ECO:0000313" key="2">
    <source>
        <dbReference type="Proteomes" id="UP000297322"/>
    </source>
</evidence>
<proteinExistence type="predicted"/>
<sequence length="86" mass="10226">MSFRVILEWFEKNTGLGIGEEPSAIFENNHSILASLELESDYQIFDGSYDLTSKWVTVLQPHFKHEIKQDNYDYQISFHHQESWPY</sequence>
<name>A0A4Y9TFH8_PSEFL</name>
<organism evidence="1 2">
    <name type="scientific">Pseudomonas fluorescens</name>
    <dbReference type="NCBI Taxonomy" id="294"/>
    <lineage>
        <taxon>Bacteria</taxon>
        <taxon>Pseudomonadati</taxon>
        <taxon>Pseudomonadota</taxon>
        <taxon>Gammaproteobacteria</taxon>
        <taxon>Pseudomonadales</taxon>
        <taxon>Pseudomonadaceae</taxon>
        <taxon>Pseudomonas</taxon>
    </lineage>
</organism>
<evidence type="ECO:0000313" key="1">
    <source>
        <dbReference type="EMBL" id="TFW43064.1"/>
    </source>
</evidence>
<dbReference type="SUPFAM" id="SSF54552">
    <property type="entry name" value="Colicin E3 immunity protein"/>
    <property type="match status" value="1"/>
</dbReference>
<dbReference type="RefSeq" id="WP_068937284.1">
    <property type="nucleotide sequence ID" value="NZ_SPVI01000006.1"/>
</dbReference>
<dbReference type="Pfam" id="PF03513">
    <property type="entry name" value="Cloacin_immun"/>
    <property type="match status" value="1"/>
</dbReference>
<reference evidence="1 2" key="1">
    <citation type="submission" date="2019-03" db="EMBL/GenBank/DDBJ databases">
        <title>Biocontrol and xenobiotic degradation properties of endophytic Pseudomonas fluorescens strain BRZ63.</title>
        <authorList>
            <person name="Chlebek D.A."/>
            <person name="Pinski A."/>
            <person name="Zur J.P."/>
            <person name="Michalska J."/>
            <person name="Hupert-Kocurek K.T."/>
        </authorList>
    </citation>
    <scope>NUCLEOTIDE SEQUENCE [LARGE SCALE GENOMIC DNA]</scope>
    <source>
        <strain evidence="1 2">BRZ63</strain>
    </source>
</reference>
<dbReference type="EMBL" id="SPVI01000006">
    <property type="protein sequence ID" value="TFW43064.1"/>
    <property type="molecule type" value="Genomic_DNA"/>
</dbReference>
<protein>
    <submittedName>
        <fullName evidence="1">Cloacin</fullName>
    </submittedName>
</protein>
<dbReference type="InterPro" id="IPR003063">
    <property type="entry name" value="Cloacn_immnty_fam"/>
</dbReference>
<dbReference type="GO" id="GO:0030153">
    <property type="term" value="P:bacteriocin immunity"/>
    <property type="evidence" value="ECO:0007669"/>
    <property type="project" value="InterPro"/>
</dbReference>
<dbReference type="AlphaFoldDB" id="A0A4Y9TFH8"/>
<dbReference type="GO" id="GO:0015643">
    <property type="term" value="F:toxic substance binding"/>
    <property type="evidence" value="ECO:0007669"/>
    <property type="project" value="InterPro"/>
</dbReference>
<comment type="caution">
    <text evidence="1">The sequence shown here is derived from an EMBL/GenBank/DDBJ whole genome shotgun (WGS) entry which is preliminary data.</text>
</comment>
<dbReference type="Proteomes" id="UP000297322">
    <property type="component" value="Unassembled WGS sequence"/>
</dbReference>
<dbReference type="Gene3D" id="3.10.50.20">
    <property type="entry name" value="Cloacin immunity protein"/>
    <property type="match status" value="1"/>
</dbReference>
<accession>A0A4Y9TFH8</accession>
<dbReference type="InterPro" id="IPR036528">
    <property type="entry name" value="Cloacn_immnty_sf"/>
</dbReference>